<keyword evidence="3" id="KW-1185">Reference proteome</keyword>
<evidence type="ECO:0000313" key="3">
    <source>
        <dbReference type="Proteomes" id="UP000751190"/>
    </source>
</evidence>
<reference evidence="2" key="1">
    <citation type="submission" date="2021-05" db="EMBL/GenBank/DDBJ databases">
        <title>The genome of the haptophyte Pavlova lutheri (Diacronema luteri, Pavlovales) - a model for lipid biosynthesis in eukaryotic algae.</title>
        <authorList>
            <person name="Hulatt C.J."/>
            <person name="Posewitz M.C."/>
        </authorList>
    </citation>
    <scope>NUCLEOTIDE SEQUENCE</scope>
    <source>
        <strain evidence="2">NIVA-4/92</strain>
    </source>
</reference>
<comment type="caution">
    <text evidence="2">The sequence shown here is derived from an EMBL/GenBank/DDBJ whole genome shotgun (WGS) entry which is preliminary data.</text>
</comment>
<dbReference type="PANTHER" id="PTHR46388:SF2">
    <property type="entry name" value="NHL REPEAT-CONTAINING PROTEIN 2"/>
    <property type="match status" value="1"/>
</dbReference>
<feature type="region of interest" description="Disordered" evidence="1">
    <location>
        <begin position="414"/>
        <end position="446"/>
    </location>
</feature>
<proteinExistence type="predicted"/>
<sequence>MAVVVTVAGSYRLGGEDGPGEVASFNSPSELLCLPDGSLLVADTAGDRIRRVCRLPGGDGAPLPAGASVETISAKGWLRPMGMALLRDGGVLVCDHGHNRVRRLSPDLRTVSVYAGCGLRGSRDGPAHAAQFAGPRGVCVWQDVVLITDGHSVRAIWRAPGGGLHVSTVAGGPHEGYSDGPGASARFCRPGALLPFSGSVLLCDTGNHCVRHLLLARAESSALGVPTVSVLTLCGRAMAGSADGDLRDAQLSAPSGIAPLSLTELLIADSGNNALRKLSLQHEAVATVAGSLERKWGVRDGSADVALLNLPRGLALGAGGCIFIADSANNCVRAVLPAPARARTPVPRVADAAARGAHGRARAAVARSPSPQKRAGSPRAPQPVTASSLGLPLAAAPRDDAHVRADGGARAACGAAVADETSVPARGASKRRARAQPARATSQHTSAAALLRGAADQLRALGGVEWDAQPVSDDTADAKNSVNARLSSAEQLLLSVSGDQMSAREELARLCGVLEGRVHRLEAQLRSAGIADSESTGVEGARGAVGDVGCYTHHPPRARSAWSHDPHDAA</sequence>
<feature type="region of interest" description="Disordered" evidence="1">
    <location>
        <begin position="354"/>
        <end position="386"/>
    </location>
</feature>
<dbReference type="Proteomes" id="UP000751190">
    <property type="component" value="Unassembled WGS sequence"/>
</dbReference>
<name>A0A8J6C1R3_DIALT</name>
<dbReference type="SUPFAM" id="SSF101898">
    <property type="entry name" value="NHL repeat"/>
    <property type="match status" value="1"/>
</dbReference>
<organism evidence="2 3">
    <name type="scientific">Diacronema lutheri</name>
    <name type="common">Unicellular marine alga</name>
    <name type="synonym">Monochrysis lutheri</name>
    <dbReference type="NCBI Taxonomy" id="2081491"/>
    <lineage>
        <taxon>Eukaryota</taxon>
        <taxon>Haptista</taxon>
        <taxon>Haptophyta</taxon>
        <taxon>Pavlovophyceae</taxon>
        <taxon>Pavlovales</taxon>
        <taxon>Pavlovaceae</taxon>
        <taxon>Diacronema</taxon>
    </lineage>
</organism>
<dbReference type="Gene3D" id="2.120.10.30">
    <property type="entry name" value="TolB, C-terminal domain"/>
    <property type="match status" value="3"/>
</dbReference>
<evidence type="ECO:0000256" key="1">
    <source>
        <dbReference type="SAM" id="MobiDB-lite"/>
    </source>
</evidence>
<dbReference type="InterPro" id="IPR011042">
    <property type="entry name" value="6-blade_b-propeller_TolB-like"/>
</dbReference>
<dbReference type="AlphaFoldDB" id="A0A8J6C1R3"/>
<dbReference type="PANTHER" id="PTHR46388">
    <property type="entry name" value="NHL REPEAT-CONTAINING PROTEIN 2"/>
    <property type="match status" value="1"/>
</dbReference>
<dbReference type="OrthoDB" id="109250at2759"/>
<gene>
    <name evidence="2" type="ORF">KFE25_002474</name>
</gene>
<dbReference type="EMBL" id="JAGTXO010000044">
    <property type="protein sequence ID" value="KAG8459067.1"/>
    <property type="molecule type" value="Genomic_DNA"/>
</dbReference>
<feature type="compositionally biased region" description="Low complexity" evidence="1">
    <location>
        <begin position="354"/>
        <end position="367"/>
    </location>
</feature>
<accession>A0A8J6C1R3</accession>
<evidence type="ECO:0000313" key="2">
    <source>
        <dbReference type="EMBL" id="KAG8459067.1"/>
    </source>
</evidence>
<protein>
    <submittedName>
        <fullName evidence="2">Uncharacterized protein</fullName>
    </submittedName>
</protein>